<keyword evidence="6" id="KW-0723">Serine/threonine-protein kinase</keyword>
<dbReference type="STRING" id="155417.A0A4Q4TNK6"/>
<keyword evidence="9" id="KW-0418">Kinase</keyword>
<dbReference type="PANTHER" id="PTHR47634:SF9">
    <property type="entry name" value="PROTEIN KINASE DOMAIN-CONTAINING PROTEIN-RELATED"/>
    <property type="match status" value="1"/>
</dbReference>
<keyword evidence="18" id="KW-1185">Reference proteome</keyword>
<dbReference type="OrthoDB" id="5979581at2759"/>
<evidence type="ECO:0000256" key="4">
    <source>
        <dbReference type="ARBA" id="ARBA00013948"/>
    </source>
</evidence>
<evidence type="ECO:0000256" key="15">
    <source>
        <dbReference type="SAM" id="MobiDB-lite"/>
    </source>
</evidence>
<feature type="compositionally biased region" description="Basic and acidic residues" evidence="15">
    <location>
        <begin position="552"/>
        <end position="563"/>
    </location>
</feature>
<evidence type="ECO:0000256" key="7">
    <source>
        <dbReference type="ARBA" id="ARBA00022679"/>
    </source>
</evidence>
<dbReference type="Proteomes" id="UP000293360">
    <property type="component" value="Unassembled WGS sequence"/>
</dbReference>
<dbReference type="Gene3D" id="3.30.200.20">
    <property type="entry name" value="Phosphorylase Kinase, domain 1"/>
    <property type="match status" value="1"/>
</dbReference>
<dbReference type="InterPro" id="IPR000719">
    <property type="entry name" value="Prot_kinase_dom"/>
</dbReference>
<keyword evidence="10" id="KW-0067">ATP-binding</keyword>
<dbReference type="InterPro" id="IPR051334">
    <property type="entry name" value="SRPK"/>
</dbReference>
<dbReference type="PROSITE" id="PS50011">
    <property type="entry name" value="PROTEIN_KINASE_DOM"/>
    <property type="match status" value="1"/>
</dbReference>
<evidence type="ECO:0000256" key="13">
    <source>
        <dbReference type="ARBA" id="ARBA00047899"/>
    </source>
</evidence>
<comment type="subunit">
    <text evidence="2">Component of the EKC/KEOPS complex composed of at least BUD32, CGI121, GON7, KAE1 and PCC1; the whole complex dimerizes.</text>
</comment>
<dbReference type="SUPFAM" id="SSF56112">
    <property type="entry name" value="Protein kinase-like (PK-like)"/>
    <property type="match status" value="1"/>
</dbReference>
<feature type="compositionally biased region" description="Low complexity" evidence="15">
    <location>
        <begin position="19"/>
        <end position="32"/>
    </location>
</feature>
<evidence type="ECO:0000256" key="2">
    <source>
        <dbReference type="ARBA" id="ARBA00011534"/>
    </source>
</evidence>
<feature type="domain" description="Protein kinase" evidence="16">
    <location>
        <begin position="103"/>
        <end position="708"/>
    </location>
</feature>
<dbReference type="Gene3D" id="1.10.510.10">
    <property type="entry name" value="Transferase(Phosphotransferase) domain 1"/>
    <property type="match status" value="2"/>
</dbReference>
<sequence>MAYQEMDLPDYVDSQEECAPSSRSRHSPGASSYPGQLQTWAEESSEENADTSRKPEDPVATIDEISYRWPYRPDINVEDIGQYRRGGLHPIRLGDFLGDNDRFRVVHKLGFGHFSTVWLCFDNKEKLWRGVKVLCAEESVEDNPELTAMRYFEGYSAEYMSDNHIGLPLEHFWLTGPNGRHLCLVLPLLGPRIRGNDKEAYDDKLWPLKDQIPEIYTDVSFQVTQGLDALHQRGLCHGDLRPANILLQYDRKAYQLSEAEMMGMLHEPEDYAVRLSPGKLLPAGVPPYLVAPADQSALRSLLSGKVSIVDFGLSYPIPRGDGFLPKPEIGMPCGYAAPEVLFFGPKASAGIPTDVWALAITICDLECMPMMLGSSVQIVFRALESLLGPFPEPYRTAWLEGYSEIVGRWGAEWDNKVDMRKGWDEGTESNYDDPCPVTMSRERFAELRQQRIDDSGFTDPFEGEIGHEQCQPDSPSEAPDSSEDWPSQEEDKEPREPSSSGIKSPPTKNQPENDEMHESSSRTEADRIGRAVAISEEAENQHIPNEPQRNNHTPEGREEREKTSPVVTKVQQEALRREFYIRYNIRLSKSALVNLLRQGPTARREGDAAADADSHSECSTDEDSLLDVCEPTRPHPADVLAANPPPPLPHLAPGETLKFYTAQCGARYKLSRMPTDRVVMLADLLRRMMKYDPADRIDTAAVLRHAWFGDRWRAICDSEAGDDGSALDSEYSGRVAHRIRRESAIRRRRGTAAEKKPLRRSIRLANQRTAARDRAAEATALRT</sequence>
<comment type="catalytic activity">
    <reaction evidence="13">
        <text>L-threonyl-[protein] + ATP = O-phospho-L-threonyl-[protein] + ADP + H(+)</text>
        <dbReference type="Rhea" id="RHEA:46608"/>
        <dbReference type="Rhea" id="RHEA-COMP:11060"/>
        <dbReference type="Rhea" id="RHEA-COMP:11605"/>
        <dbReference type="ChEBI" id="CHEBI:15378"/>
        <dbReference type="ChEBI" id="CHEBI:30013"/>
        <dbReference type="ChEBI" id="CHEBI:30616"/>
        <dbReference type="ChEBI" id="CHEBI:61977"/>
        <dbReference type="ChEBI" id="CHEBI:456216"/>
        <dbReference type="EC" id="2.7.11.1"/>
    </reaction>
</comment>
<reference evidence="17 18" key="1">
    <citation type="submission" date="2018-06" db="EMBL/GenBank/DDBJ databases">
        <title>Complete Genomes of Monosporascus.</title>
        <authorList>
            <person name="Robinson A.J."/>
            <person name="Natvig D.O."/>
        </authorList>
    </citation>
    <scope>NUCLEOTIDE SEQUENCE [LARGE SCALE GENOMIC DNA]</scope>
    <source>
        <strain evidence="17 18">CBS 110550</strain>
    </source>
</reference>
<dbReference type="InterPro" id="IPR011009">
    <property type="entry name" value="Kinase-like_dom_sf"/>
</dbReference>
<evidence type="ECO:0000313" key="17">
    <source>
        <dbReference type="EMBL" id="RYP08826.1"/>
    </source>
</evidence>
<evidence type="ECO:0000313" key="18">
    <source>
        <dbReference type="Proteomes" id="UP000293360"/>
    </source>
</evidence>
<evidence type="ECO:0000256" key="9">
    <source>
        <dbReference type="ARBA" id="ARBA00022777"/>
    </source>
</evidence>
<evidence type="ECO:0000256" key="11">
    <source>
        <dbReference type="ARBA" id="ARBA00030980"/>
    </source>
</evidence>
<dbReference type="AlphaFoldDB" id="A0A4Q4TNK6"/>
<feature type="region of interest" description="Disordered" evidence="15">
    <location>
        <begin position="1"/>
        <end position="59"/>
    </location>
</feature>
<evidence type="ECO:0000256" key="3">
    <source>
        <dbReference type="ARBA" id="ARBA00012513"/>
    </source>
</evidence>
<evidence type="ECO:0000256" key="14">
    <source>
        <dbReference type="ARBA" id="ARBA00048679"/>
    </source>
</evidence>
<dbReference type="EC" id="2.7.11.1" evidence="3"/>
<feature type="compositionally biased region" description="Polar residues" evidence="15">
    <location>
        <begin position="497"/>
        <end position="510"/>
    </location>
</feature>
<feature type="compositionally biased region" description="Basic and acidic residues" evidence="15">
    <location>
        <begin position="514"/>
        <end position="529"/>
    </location>
</feature>
<keyword evidence="8" id="KW-0547">Nucleotide-binding</keyword>
<dbReference type="SMART" id="SM00220">
    <property type="entry name" value="S_TKc"/>
    <property type="match status" value="1"/>
</dbReference>
<organism evidence="17 18">
    <name type="scientific">Monosporascus ibericus</name>
    <dbReference type="NCBI Taxonomy" id="155417"/>
    <lineage>
        <taxon>Eukaryota</taxon>
        <taxon>Fungi</taxon>
        <taxon>Dikarya</taxon>
        <taxon>Ascomycota</taxon>
        <taxon>Pezizomycotina</taxon>
        <taxon>Sordariomycetes</taxon>
        <taxon>Xylariomycetidae</taxon>
        <taxon>Xylariales</taxon>
        <taxon>Xylariales incertae sedis</taxon>
        <taxon>Monosporascus</taxon>
    </lineage>
</organism>
<dbReference type="GO" id="GO:0050684">
    <property type="term" value="P:regulation of mRNA processing"/>
    <property type="evidence" value="ECO:0007669"/>
    <property type="project" value="TreeGrafter"/>
</dbReference>
<proteinExistence type="predicted"/>
<accession>A0A4Q4TNK6</accession>
<evidence type="ECO:0000256" key="5">
    <source>
        <dbReference type="ARBA" id="ARBA00019973"/>
    </source>
</evidence>
<dbReference type="GO" id="GO:0000245">
    <property type="term" value="P:spliceosomal complex assembly"/>
    <property type="evidence" value="ECO:0007669"/>
    <property type="project" value="TreeGrafter"/>
</dbReference>
<evidence type="ECO:0000256" key="1">
    <source>
        <dbReference type="ARBA" id="ARBA00003747"/>
    </source>
</evidence>
<evidence type="ECO:0000256" key="8">
    <source>
        <dbReference type="ARBA" id="ARBA00022741"/>
    </source>
</evidence>
<dbReference type="GO" id="GO:0004674">
    <property type="term" value="F:protein serine/threonine kinase activity"/>
    <property type="evidence" value="ECO:0007669"/>
    <property type="project" value="UniProtKB-KW"/>
</dbReference>
<comment type="catalytic activity">
    <reaction evidence="14">
        <text>L-seryl-[protein] + ATP = O-phospho-L-seryl-[protein] + ADP + H(+)</text>
        <dbReference type="Rhea" id="RHEA:17989"/>
        <dbReference type="Rhea" id="RHEA-COMP:9863"/>
        <dbReference type="Rhea" id="RHEA-COMP:11604"/>
        <dbReference type="ChEBI" id="CHEBI:15378"/>
        <dbReference type="ChEBI" id="CHEBI:29999"/>
        <dbReference type="ChEBI" id="CHEBI:30616"/>
        <dbReference type="ChEBI" id="CHEBI:83421"/>
        <dbReference type="ChEBI" id="CHEBI:456216"/>
        <dbReference type="EC" id="2.7.11.1"/>
    </reaction>
</comment>
<feature type="region of interest" description="Disordered" evidence="15">
    <location>
        <begin position="454"/>
        <end position="569"/>
    </location>
</feature>
<dbReference type="PANTHER" id="PTHR47634">
    <property type="entry name" value="PROTEIN KINASE DOMAIN-CONTAINING PROTEIN-RELATED"/>
    <property type="match status" value="1"/>
</dbReference>
<protein>
    <recommendedName>
        <fullName evidence="5">EKC/KEOPS complex subunit BUD32</fullName>
        <ecNumber evidence="3">2.7.11.1</ecNumber>
    </recommendedName>
    <alternativeName>
        <fullName evidence="11 12">Atypical Serine/threonine protein kinase BUD32</fullName>
    </alternativeName>
    <alternativeName>
        <fullName evidence="4">EKC/KEOPS complex subunit bud32</fullName>
    </alternativeName>
</protein>
<feature type="region of interest" description="Disordered" evidence="15">
    <location>
        <begin position="748"/>
        <end position="783"/>
    </location>
</feature>
<feature type="compositionally biased region" description="Acidic residues" evidence="15">
    <location>
        <begin position="7"/>
        <end position="16"/>
    </location>
</feature>
<name>A0A4Q4TNK6_9PEZI</name>
<comment type="function">
    <text evidence="1">Component of the EKC/KEOPS complex that is required for the formation of a threonylcarbamoyl group on adenosine at position 37 (t(6)A37) in tRNAs that read codons beginning with adenine. The complex is probably involved in the transfer of the threonylcarbamoyl moiety of threonylcarbamoyl-AMP (TC-AMP) to the N6 group of A37. BUD32 has ATPase activity in the context of the EKC/KEOPS complex and likely plays a supporting role to the catalytic subunit KAE1. The EKC/KEOPS complex also promotes both telomere uncapping and telomere elongation. The complex is required for efficient recruitment of transcriptional coactivators.</text>
</comment>
<gene>
    <name evidence="17" type="ORF">DL764_001623</name>
</gene>
<evidence type="ECO:0000259" key="16">
    <source>
        <dbReference type="PROSITE" id="PS50011"/>
    </source>
</evidence>
<dbReference type="PROSITE" id="PS00109">
    <property type="entry name" value="PROTEIN_KINASE_TYR"/>
    <property type="match status" value="1"/>
</dbReference>
<feature type="compositionally biased region" description="Acidic residues" evidence="15">
    <location>
        <begin position="480"/>
        <end position="491"/>
    </location>
</feature>
<dbReference type="EMBL" id="QJNU01000054">
    <property type="protein sequence ID" value="RYP08826.1"/>
    <property type="molecule type" value="Genomic_DNA"/>
</dbReference>
<evidence type="ECO:0000256" key="6">
    <source>
        <dbReference type="ARBA" id="ARBA00022527"/>
    </source>
</evidence>
<evidence type="ECO:0000256" key="12">
    <source>
        <dbReference type="ARBA" id="ARBA00033194"/>
    </source>
</evidence>
<comment type="caution">
    <text evidence="17">The sequence shown here is derived from an EMBL/GenBank/DDBJ whole genome shotgun (WGS) entry which is preliminary data.</text>
</comment>
<dbReference type="GO" id="GO:0005524">
    <property type="term" value="F:ATP binding"/>
    <property type="evidence" value="ECO:0007669"/>
    <property type="project" value="UniProtKB-KW"/>
</dbReference>
<evidence type="ECO:0000256" key="10">
    <source>
        <dbReference type="ARBA" id="ARBA00022840"/>
    </source>
</evidence>
<keyword evidence="7" id="KW-0808">Transferase</keyword>
<dbReference type="InterPro" id="IPR008266">
    <property type="entry name" value="Tyr_kinase_AS"/>
</dbReference>
<feature type="compositionally biased region" description="Polar residues" evidence="15">
    <location>
        <begin position="33"/>
        <end position="42"/>
    </location>
</feature>